<dbReference type="Pfam" id="PF00660">
    <property type="entry name" value="SRP1_TIP1"/>
    <property type="match status" value="3"/>
</dbReference>
<dbReference type="OrthoDB" id="10669534at2759"/>
<keyword evidence="1" id="KW-0732">Signal</keyword>
<reference evidence="2 3" key="1">
    <citation type="journal article" date="2011" name="Proc. Natl. Acad. Sci. U.S.A.">
        <title>Evolutionary erosion of yeast sex chromosomes by mating-type switching accidents.</title>
        <authorList>
            <person name="Gordon J.L."/>
            <person name="Armisen D."/>
            <person name="Proux-Wera E."/>
            <person name="Oheigeartaigh S.S."/>
            <person name="Byrne K.P."/>
            <person name="Wolfe K.H."/>
        </authorList>
    </citation>
    <scope>NUCLEOTIDE SEQUENCE [LARGE SCALE GENOMIC DNA]</scope>
    <source>
        <strain evidence="3">ATCC 76901 / BCRC 22586 / CBS 4309 / NBRC 1992 / NRRL Y-12630</strain>
    </source>
</reference>
<dbReference type="eggNOG" id="ENOG502S6R6">
    <property type="taxonomic scope" value="Eukaryota"/>
</dbReference>
<evidence type="ECO:0000313" key="2">
    <source>
        <dbReference type="EMBL" id="CCC70281.1"/>
    </source>
</evidence>
<evidence type="ECO:0000313" key="3">
    <source>
        <dbReference type="Proteomes" id="UP000001640"/>
    </source>
</evidence>
<dbReference type="GO" id="GO:0009277">
    <property type="term" value="C:fungal-type cell wall"/>
    <property type="evidence" value="ECO:0007669"/>
    <property type="project" value="TreeGrafter"/>
</dbReference>
<dbReference type="KEGG" id="ncs:NCAS_0E02110"/>
<dbReference type="RefSeq" id="XP_003676640.1">
    <property type="nucleotide sequence ID" value="XM_003676592.1"/>
</dbReference>
<keyword evidence="3" id="KW-1185">Reference proteome</keyword>
<dbReference type="EMBL" id="HE576756">
    <property type="protein sequence ID" value="CCC70281.1"/>
    <property type="molecule type" value="Genomic_DNA"/>
</dbReference>
<dbReference type="HOGENOM" id="CLU_376460_0_0_1"/>
<dbReference type="InParanoid" id="G0VFL4"/>
<organism evidence="2 3">
    <name type="scientific">Naumovozyma castellii</name>
    <name type="common">Yeast</name>
    <name type="synonym">Saccharomyces castellii</name>
    <dbReference type="NCBI Taxonomy" id="27288"/>
    <lineage>
        <taxon>Eukaryota</taxon>
        <taxon>Fungi</taxon>
        <taxon>Dikarya</taxon>
        <taxon>Ascomycota</taxon>
        <taxon>Saccharomycotina</taxon>
        <taxon>Saccharomycetes</taxon>
        <taxon>Saccharomycetales</taxon>
        <taxon>Saccharomycetaceae</taxon>
        <taxon>Naumovozyma</taxon>
    </lineage>
</organism>
<sequence length="737" mass="75471">MKLSTSATLLSAASVALANTITPAENAELQVVLADVNDNLGNYMNLLTVSGFTLPDNIIDIYIGMGTDPVSYTTLFTELDMGQISAMLTWLPWYSSLEPKISAAMAPFQTTSTSTTTSITTSTAQTPKTVAKTTTTPVAAASSAPAAVSSIAPIFSNSTTMAPFQTTSTSTTTSITTSTAQTPKTVAKTTTTASVALANTITPAENAELQVVLADVNDNLGNYMNLLTVSGFSLPDNIVNVYMGMGADPVSYTTLFTELDMGQISAMLTWLPWYSSLEPKISAAMAPFQTTSTSTTTSITTSTAQTPKTVAKTTISAAMAPFQTTSTSTTTSITTSTAQTPKTVAKTTTTASVALANTITPAENAELQVVLADVNDNLGNYMNLLTVSGFSLPDNIVNVYMGMGADPVSYTTLFTELDMGQISAMLTWLPWYSSLEPKISAAMAPFQTTSTSTTTSITTSTAQTPKTVAKTTTTPVAAASSAPAAVSSIAPIFSNSNTTAAAGGVSVTTAITKITSTETSTICTEAKCQGAKTVIAASSAPAAVSSIAPIFSNSNTTAAAGGVSVTTAITKITSTETSTICTEAKCQGAKTVIATETNLFTNTTTYCSSTIITESVATAYKKATETATKTVCTECLEGKTLIATETNVKTGTTTINSCPSESTEAAVKPTSSNEGTSTLKTTVTVKSKSSAAPSTVAQVSTAQTSSQQVINQQTENGAAKAVAGLGAGFLAAAALLL</sequence>
<dbReference type="InterPro" id="IPR050788">
    <property type="entry name" value="Yeast_SRP1/TIP1_CWP"/>
</dbReference>
<dbReference type="PANTHER" id="PTHR31002:SF34">
    <property type="entry name" value="CELL WALL PROTEIN CWP1-RELATED"/>
    <property type="match status" value="1"/>
</dbReference>
<protein>
    <submittedName>
        <fullName evidence="2">Uncharacterized protein</fullName>
    </submittedName>
</protein>
<gene>
    <name evidence="2" type="primary">NCAS0E02110</name>
    <name evidence="2" type="ordered locus">NCAS_0E02110</name>
</gene>
<evidence type="ECO:0000256" key="1">
    <source>
        <dbReference type="SAM" id="SignalP"/>
    </source>
</evidence>
<name>G0VFL4_NAUCA</name>
<dbReference type="GO" id="GO:0005199">
    <property type="term" value="F:structural constituent of cell wall"/>
    <property type="evidence" value="ECO:0007669"/>
    <property type="project" value="TreeGrafter"/>
</dbReference>
<dbReference type="STRING" id="1064592.G0VFL4"/>
<dbReference type="PANTHER" id="PTHR31002">
    <property type="entry name" value="SERIPAUPERIN"/>
    <property type="match status" value="1"/>
</dbReference>
<feature type="signal peptide" evidence="1">
    <location>
        <begin position="1"/>
        <end position="18"/>
    </location>
</feature>
<reference key="2">
    <citation type="submission" date="2011-08" db="EMBL/GenBank/DDBJ databases">
        <title>Genome sequence of Naumovozyma castellii.</title>
        <authorList>
            <person name="Gordon J.L."/>
            <person name="Armisen D."/>
            <person name="Proux-Wera E."/>
            <person name="OhEigeartaigh S.S."/>
            <person name="Byrne K.P."/>
            <person name="Wolfe K.H."/>
        </authorList>
    </citation>
    <scope>NUCLEOTIDE SEQUENCE</scope>
    <source>
        <strain>Type strain:CBS 4309</strain>
    </source>
</reference>
<proteinExistence type="predicted"/>
<dbReference type="Proteomes" id="UP000001640">
    <property type="component" value="Chromosome 5"/>
</dbReference>
<dbReference type="OMA" id="ELDMGQI"/>
<dbReference type="AlphaFoldDB" id="G0VFL4"/>
<feature type="chain" id="PRO_5003410782" evidence="1">
    <location>
        <begin position="19"/>
        <end position="737"/>
    </location>
</feature>
<dbReference type="GO" id="GO:0031505">
    <property type="term" value="P:fungal-type cell wall organization"/>
    <property type="evidence" value="ECO:0007669"/>
    <property type="project" value="TreeGrafter"/>
</dbReference>
<dbReference type="GeneID" id="96903912"/>
<accession>G0VFL4</accession>
<dbReference type="InterPro" id="IPR000992">
    <property type="entry name" value="SRP1_TIP1"/>
</dbReference>
<dbReference type="GO" id="GO:0000324">
    <property type="term" value="C:fungal-type vacuole"/>
    <property type="evidence" value="ECO:0007669"/>
    <property type="project" value="TreeGrafter"/>
</dbReference>